<dbReference type="InterPro" id="IPR018197">
    <property type="entry name" value="Glycerate_kinase_RE-like"/>
</dbReference>
<dbReference type="Gene3D" id="3.40.50.10350">
    <property type="entry name" value="Glycerate kinase, domain 1"/>
    <property type="match status" value="1"/>
</dbReference>
<organism evidence="1">
    <name type="scientific">Scrofimicrobium appendicitidis</name>
    <dbReference type="NCBI Taxonomy" id="3079930"/>
    <lineage>
        <taxon>Bacteria</taxon>
        <taxon>Bacillati</taxon>
        <taxon>Actinomycetota</taxon>
        <taxon>Actinomycetes</taxon>
        <taxon>Actinomycetales</taxon>
        <taxon>Actinomycetaceae</taxon>
        <taxon>Scrofimicrobium</taxon>
    </lineage>
</organism>
<protein>
    <submittedName>
        <fullName evidence="1">Glycerate kinase</fullName>
    </submittedName>
</protein>
<dbReference type="GO" id="GO:0031388">
    <property type="term" value="P:organic acid phosphorylation"/>
    <property type="evidence" value="ECO:0007669"/>
    <property type="project" value="InterPro"/>
</dbReference>
<dbReference type="RefSeq" id="WP_350259103.1">
    <property type="nucleotide sequence ID" value="NZ_CP138335.1"/>
</dbReference>
<reference evidence="1" key="1">
    <citation type="submission" date="2023-11" db="EMBL/GenBank/DDBJ databases">
        <title>Scrofimicrobium hongkongense sp. nov., isolated from a patient with peritonitis.</title>
        <authorList>
            <person name="Lao H.Y."/>
            <person name="Wong A.Y.P."/>
            <person name="Ng T.L."/>
            <person name="Wong R.Y.L."/>
            <person name="Yau M.C.Y."/>
            <person name="Lam J.Y.W."/>
            <person name="Siu G.K.H."/>
        </authorList>
    </citation>
    <scope>NUCLEOTIDE SEQUENCE</scope>
    <source>
        <strain evidence="1">R131</strain>
    </source>
</reference>
<dbReference type="SUPFAM" id="SSF110738">
    <property type="entry name" value="Glycerate kinase I"/>
    <property type="match status" value="1"/>
</dbReference>
<sequence>MKALLVGHLSPSLAPAVGFSAGEEQLAEAPGEHYRDRLAVLAEALTDWEVEILPFGPGPIFTEAVPGSLSLPRDAGDPVVLPAAGPLLVEMGHDVGHDWGRRLWAVNREEDLVGRDLTVAYSTARPLKGPDATSNTDPHLGLRPVIEEPDGLIAHLRQLSHRQLPLADPRPREVDLRPGSGAGGGAAAWLMALGARAFPTAQLLADHLGLADRIGRADLVILATPHWHSPDLAESIPIYAAEVAAERAIPVVGVGFRSSLSPHEQAQWGLQGLHLARDPERLGQLGRRVAQTWSGFTPG</sequence>
<dbReference type="GO" id="GO:0008887">
    <property type="term" value="F:glycerate kinase activity"/>
    <property type="evidence" value="ECO:0007669"/>
    <property type="project" value="InterPro"/>
</dbReference>
<accession>A0AAU7V9D1</accession>
<gene>
    <name evidence="1" type="ORF">SAC06_04945</name>
</gene>
<proteinExistence type="predicted"/>
<keyword evidence="1" id="KW-0808">Transferase</keyword>
<name>A0AAU7V9D1_9ACTO</name>
<keyword evidence="1" id="KW-0418">Kinase</keyword>
<dbReference type="KEGG" id="sapp:SAC06_04945"/>
<dbReference type="AlphaFoldDB" id="A0AAU7V9D1"/>
<evidence type="ECO:0000313" key="1">
    <source>
        <dbReference type="EMBL" id="XBW08903.1"/>
    </source>
</evidence>
<dbReference type="InterPro" id="IPR036129">
    <property type="entry name" value="Glycerate_kinase_sf"/>
</dbReference>
<dbReference type="InterPro" id="IPR004381">
    <property type="entry name" value="Glycerate_kinase"/>
</dbReference>
<dbReference type="Pfam" id="PF02595">
    <property type="entry name" value="Gly_kinase"/>
    <property type="match status" value="1"/>
</dbReference>
<dbReference type="EMBL" id="CP138335">
    <property type="protein sequence ID" value="XBW08903.1"/>
    <property type="molecule type" value="Genomic_DNA"/>
</dbReference>